<accession>A0ACB9G1W9</accession>
<name>A0ACB9G1W9_9ASTR</name>
<evidence type="ECO:0000313" key="1">
    <source>
        <dbReference type="EMBL" id="KAI3777033.1"/>
    </source>
</evidence>
<proteinExistence type="predicted"/>
<reference evidence="2" key="1">
    <citation type="journal article" date="2022" name="Mol. Ecol. Resour.">
        <title>The genomes of chicory, endive, great burdock and yacon provide insights into Asteraceae palaeo-polyploidization history and plant inulin production.</title>
        <authorList>
            <person name="Fan W."/>
            <person name="Wang S."/>
            <person name="Wang H."/>
            <person name="Wang A."/>
            <person name="Jiang F."/>
            <person name="Liu H."/>
            <person name="Zhao H."/>
            <person name="Xu D."/>
            <person name="Zhang Y."/>
        </authorList>
    </citation>
    <scope>NUCLEOTIDE SEQUENCE [LARGE SCALE GENOMIC DNA]</scope>
    <source>
        <strain evidence="2">cv. Yunnan</strain>
    </source>
</reference>
<comment type="caution">
    <text evidence="1">The sequence shown here is derived from an EMBL/GenBank/DDBJ whole genome shotgun (WGS) entry which is preliminary data.</text>
</comment>
<gene>
    <name evidence="1" type="ORF">L1987_46826</name>
</gene>
<dbReference type="Proteomes" id="UP001056120">
    <property type="component" value="Linkage Group LG15"/>
</dbReference>
<evidence type="ECO:0000313" key="2">
    <source>
        <dbReference type="Proteomes" id="UP001056120"/>
    </source>
</evidence>
<dbReference type="EMBL" id="CM042032">
    <property type="protein sequence ID" value="KAI3777033.1"/>
    <property type="molecule type" value="Genomic_DNA"/>
</dbReference>
<keyword evidence="2" id="KW-1185">Reference proteome</keyword>
<organism evidence="1 2">
    <name type="scientific">Smallanthus sonchifolius</name>
    <dbReference type="NCBI Taxonomy" id="185202"/>
    <lineage>
        <taxon>Eukaryota</taxon>
        <taxon>Viridiplantae</taxon>
        <taxon>Streptophyta</taxon>
        <taxon>Embryophyta</taxon>
        <taxon>Tracheophyta</taxon>
        <taxon>Spermatophyta</taxon>
        <taxon>Magnoliopsida</taxon>
        <taxon>eudicotyledons</taxon>
        <taxon>Gunneridae</taxon>
        <taxon>Pentapetalae</taxon>
        <taxon>asterids</taxon>
        <taxon>campanulids</taxon>
        <taxon>Asterales</taxon>
        <taxon>Asteraceae</taxon>
        <taxon>Asteroideae</taxon>
        <taxon>Heliantheae alliance</taxon>
        <taxon>Millerieae</taxon>
        <taxon>Smallanthus</taxon>
    </lineage>
</organism>
<protein>
    <submittedName>
        <fullName evidence="1">Uncharacterized protein</fullName>
    </submittedName>
</protein>
<sequence>MVGMVIAPSPTEFADKVLTYDTVGILAGESWVRQKEVVLKWRNKAFRCWFQEEESDWVPGWIDSPTRKSFPVVFHGTSDEESEESPVQNEDEWPITGETSDLGCMGKGEAEVGISSTPIPDLNSQMSYTQSEEGRDLELGEIVPDLCGPDGADKSSQGQQYVLSEVEATIKMGK</sequence>
<reference evidence="1 2" key="2">
    <citation type="journal article" date="2022" name="Mol. Ecol. Resour.">
        <title>The genomes of chicory, endive, great burdock and yacon provide insights into Asteraceae paleo-polyploidization history and plant inulin production.</title>
        <authorList>
            <person name="Fan W."/>
            <person name="Wang S."/>
            <person name="Wang H."/>
            <person name="Wang A."/>
            <person name="Jiang F."/>
            <person name="Liu H."/>
            <person name="Zhao H."/>
            <person name="Xu D."/>
            <person name="Zhang Y."/>
        </authorList>
    </citation>
    <scope>NUCLEOTIDE SEQUENCE [LARGE SCALE GENOMIC DNA]</scope>
    <source>
        <strain evidence="2">cv. Yunnan</strain>
        <tissue evidence="1">Leaves</tissue>
    </source>
</reference>